<comment type="subunit">
    <text evidence="2">Monomer.</text>
</comment>
<dbReference type="InterPro" id="IPR000866">
    <property type="entry name" value="AhpC/TSA"/>
</dbReference>
<dbReference type="RefSeq" id="WP_173271595.1">
    <property type="nucleotide sequence ID" value="NZ_AP021889.1"/>
</dbReference>
<evidence type="ECO:0000256" key="7">
    <source>
        <dbReference type="ARBA" id="ARBA00023157"/>
    </source>
</evidence>
<sequence>MLAEGATLPDFTLHATSNQTLCNADFVGRYSVIYVYPKDSTPGCTTEGLDFSALADEFKQLNAQIFGLSLDSLRRHENFKNKQNFAFDLISDPQAELCQALGVYQLKKNFGKEYMGLVRSTFLVDPQGTIIRVWSPVKINGHAQEVLQTLKNLCA</sequence>
<evidence type="ECO:0000256" key="11">
    <source>
        <dbReference type="ARBA" id="ARBA00042639"/>
    </source>
</evidence>
<dbReference type="GO" id="GO:0005737">
    <property type="term" value="C:cytoplasm"/>
    <property type="evidence" value="ECO:0007669"/>
    <property type="project" value="TreeGrafter"/>
</dbReference>
<dbReference type="GO" id="GO:0034599">
    <property type="term" value="P:cellular response to oxidative stress"/>
    <property type="evidence" value="ECO:0007669"/>
    <property type="project" value="TreeGrafter"/>
</dbReference>
<comment type="similarity">
    <text evidence="10">Belongs to the peroxiredoxin family. BCP/PrxQ subfamily.</text>
</comment>
<dbReference type="Proteomes" id="UP000501726">
    <property type="component" value="Chromosome"/>
</dbReference>
<gene>
    <name evidence="15" type="ORF">THMIRHAS_10550</name>
</gene>
<comment type="function">
    <text evidence="1">Thiol-specific peroxidase that catalyzes the reduction of hydrogen peroxide and organic hydroperoxides to water and alcohols, respectively. Plays a role in cell protection against oxidative stress by detoxifying peroxides and as sensor of hydrogen peroxide-mediated signaling events.</text>
</comment>
<accession>A0A6F8PU64</accession>
<dbReference type="AlphaFoldDB" id="A0A6F8PU64"/>
<keyword evidence="8" id="KW-0676">Redox-active center</keyword>
<dbReference type="EMBL" id="AP021889">
    <property type="protein sequence ID" value="BBP45682.1"/>
    <property type="molecule type" value="Genomic_DNA"/>
</dbReference>
<feature type="active site" description="Cysteine sulfenic acid (-SOH) intermediate; for peroxidase activity" evidence="13">
    <location>
        <position position="44"/>
    </location>
</feature>
<organism evidence="15 16">
    <name type="scientific">Thiosulfatimonas sediminis</name>
    <dbReference type="NCBI Taxonomy" id="2675054"/>
    <lineage>
        <taxon>Bacteria</taxon>
        <taxon>Pseudomonadati</taxon>
        <taxon>Pseudomonadota</taxon>
        <taxon>Gammaproteobacteria</taxon>
        <taxon>Thiotrichales</taxon>
        <taxon>Piscirickettsiaceae</taxon>
        <taxon>Thiosulfatimonas</taxon>
    </lineage>
</organism>
<evidence type="ECO:0000256" key="6">
    <source>
        <dbReference type="ARBA" id="ARBA00023002"/>
    </source>
</evidence>
<evidence type="ECO:0000256" key="13">
    <source>
        <dbReference type="PIRSR" id="PIRSR000239-1"/>
    </source>
</evidence>
<evidence type="ECO:0000256" key="3">
    <source>
        <dbReference type="ARBA" id="ARBA00013017"/>
    </source>
</evidence>
<evidence type="ECO:0000313" key="15">
    <source>
        <dbReference type="EMBL" id="BBP45682.1"/>
    </source>
</evidence>
<name>A0A6F8PU64_9GAMM</name>
<protein>
    <recommendedName>
        <fullName evidence="3">thioredoxin-dependent peroxiredoxin</fullName>
        <ecNumber evidence="3">1.11.1.24</ecNumber>
    </recommendedName>
    <alternativeName>
        <fullName evidence="9">Thioredoxin peroxidase</fullName>
    </alternativeName>
    <alternativeName>
        <fullName evidence="11">Thioredoxin-dependent peroxiredoxin Bcp</fullName>
    </alternativeName>
</protein>
<feature type="domain" description="Thioredoxin" evidence="14">
    <location>
        <begin position="2"/>
        <end position="155"/>
    </location>
</feature>
<dbReference type="PIRSF" id="PIRSF000239">
    <property type="entry name" value="AHPC"/>
    <property type="match status" value="1"/>
</dbReference>
<dbReference type="InterPro" id="IPR050924">
    <property type="entry name" value="Peroxiredoxin_BCP/PrxQ"/>
</dbReference>
<dbReference type="InterPro" id="IPR013766">
    <property type="entry name" value="Thioredoxin_domain"/>
</dbReference>
<evidence type="ECO:0000256" key="5">
    <source>
        <dbReference type="ARBA" id="ARBA00022862"/>
    </source>
</evidence>
<keyword evidence="5" id="KW-0049">Antioxidant</keyword>
<dbReference type="Pfam" id="PF00578">
    <property type="entry name" value="AhpC-TSA"/>
    <property type="match status" value="1"/>
</dbReference>
<keyword evidence="6" id="KW-0560">Oxidoreductase</keyword>
<evidence type="ECO:0000256" key="1">
    <source>
        <dbReference type="ARBA" id="ARBA00003330"/>
    </source>
</evidence>
<dbReference type="PANTHER" id="PTHR42801:SF4">
    <property type="entry name" value="AHPC_TSA FAMILY PROTEIN"/>
    <property type="match status" value="1"/>
</dbReference>
<dbReference type="KEGG" id="tse:THMIRHAS_10550"/>
<evidence type="ECO:0000256" key="2">
    <source>
        <dbReference type="ARBA" id="ARBA00011245"/>
    </source>
</evidence>
<dbReference type="InterPro" id="IPR036249">
    <property type="entry name" value="Thioredoxin-like_sf"/>
</dbReference>
<reference evidence="16" key="1">
    <citation type="submission" date="2019-11" db="EMBL/GenBank/DDBJ databases">
        <title>Isolation and characterization of two novel species in the genus Thiomicrorhabdus.</title>
        <authorList>
            <person name="Mochizuki J."/>
            <person name="Kojima H."/>
            <person name="Fukui M."/>
        </authorList>
    </citation>
    <scope>NUCLEOTIDE SEQUENCE [LARGE SCALE GENOMIC DNA]</scope>
    <source>
        <strain evidence="16">aks77</strain>
    </source>
</reference>
<dbReference type="EC" id="1.11.1.24" evidence="3"/>
<proteinExistence type="inferred from homology"/>
<dbReference type="CDD" id="cd03017">
    <property type="entry name" value="PRX_BCP"/>
    <property type="match status" value="1"/>
</dbReference>
<dbReference type="GO" id="GO:0008379">
    <property type="term" value="F:thioredoxin peroxidase activity"/>
    <property type="evidence" value="ECO:0007669"/>
    <property type="project" value="TreeGrafter"/>
</dbReference>
<evidence type="ECO:0000259" key="14">
    <source>
        <dbReference type="PROSITE" id="PS51352"/>
    </source>
</evidence>
<dbReference type="GO" id="GO:0045454">
    <property type="term" value="P:cell redox homeostasis"/>
    <property type="evidence" value="ECO:0007669"/>
    <property type="project" value="TreeGrafter"/>
</dbReference>
<comment type="catalytic activity">
    <reaction evidence="12">
        <text>a hydroperoxide + [thioredoxin]-dithiol = an alcohol + [thioredoxin]-disulfide + H2O</text>
        <dbReference type="Rhea" id="RHEA:62620"/>
        <dbReference type="Rhea" id="RHEA-COMP:10698"/>
        <dbReference type="Rhea" id="RHEA-COMP:10700"/>
        <dbReference type="ChEBI" id="CHEBI:15377"/>
        <dbReference type="ChEBI" id="CHEBI:29950"/>
        <dbReference type="ChEBI" id="CHEBI:30879"/>
        <dbReference type="ChEBI" id="CHEBI:35924"/>
        <dbReference type="ChEBI" id="CHEBI:50058"/>
        <dbReference type="EC" id="1.11.1.24"/>
    </reaction>
</comment>
<evidence type="ECO:0000313" key="16">
    <source>
        <dbReference type="Proteomes" id="UP000501726"/>
    </source>
</evidence>
<keyword evidence="4" id="KW-0575">Peroxidase</keyword>
<dbReference type="SUPFAM" id="SSF52833">
    <property type="entry name" value="Thioredoxin-like"/>
    <property type="match status" value="1"/>
</dbReference>
<keyword evidence="7" id="KW-1015">Disulfide bond</keyword>
<dbReference type="FunFam" id="3.40.30.10:FF:000007">
    <property type="entry name" value="Thioredoxin-dependent thiol peroxidase"/>
    <property type="match status" value="1"/>
</dbReference>
<evidence type="ECO:0000256" key="12">
    <source>
        <dbReference type="ARBA" id="ARBA00049091"/>
    </source>
</evidence>
<evidence type="ECO:0000256" key="9">
    <source>
        <dbReference type="ARBA" id="ARBA00032824"/>
    </source>
</evidence>
<keyword evidence="16" id="KW-1185">Reference proteome</keyword>
<evidence type="ECO:0000256" key="10">
    <source>
        <dbReference type="ARBA" id="ARBA00038489"/>
    </source>
</evidence>
<dbReference type="PROSITE" id="PS51352">
    <property type="entry name" value="THIOREDOXIN_2"/>
    <property type="match status" value="1"/>
</dbReference>
<evidence type="ECO:0000256" key="8">
    <source>
        <dbReference type="ARBA" id="ARBA00023284"/>
    </source>
</evidence>
<dbReference type="InterPro" id="IPR024706">
    <property type="entry name" value="Peroxiredoxin_AhpC-typ"/>
</dbReference>
<dbReference type="PANTHER" id="PTHR42801">
    <property type="entry name" value="THIOREDOXIN-DEPENDENT PEROXIDE REDUCTASE"/>
    <property type="match status" value="1"/>
</dbReference>
<dbReference type="Gene3D" id="3.40.30.10">
    <property type="entry name" value="Glutaredoxin"/>
    <property type="match status" value="1"/>
</dbReference>
<evidence type="ECO:0000256" key="4">
    <source>
        <dbReference type="ARBA" id="ARBA00022559"/>
    </source>
</evidence>